<dbReference type="AlphaFoldDB" id="A0A2M4DIF4"/>
<proteinExistence type="predicted"/>
<reference evidence="2" key="1">
    <citation type="submission" date="2018-01" db="EMBL/GenBank/DDBJ databases">
        <title>An insight into the sialome of Amazonian anophelines.</title>
        <authorList>
            <person name="Ribeiro J.M."/>
            <person name="Scarpassa V."/>
            <person name="Calvo E."/>
        </authorList>
    </citation>
    <scope>NUCLEOTIDE SEQUENCE</scope>
</reference>
<dbReference type="EMBL" id="GGFL01013172">
    <property type="protein sequence ID" value="MBW77350.1"/>
    <property type="molecule type" value="Transcribed_RNA"/>
</dbReference>
<name>A0A2M4DIF4_ANODA</name>
<organism evidence="2">
    <name type="scientific">Anopheles darlingi</name>
    <name type="common">Mosquito</name>
    <dbReference type="NCBI Taxonomy" id="43151"/>
    <lineage>
        <taxon>Eukaryota</taxon>
        <taxon>Metazoa</taxon>
        <taxon>Ecdysozoa</taxon>
        <taxon>Arthropoda</taxon>
        <taxon>Hexapoda</taxon>
        <taxon>Insecta</taxon>
        <taxon>Pterygota</taxon>
        <taxon>Neoptera</taxon>
        <taxon>Endopterygota</taxon>
        <taxon>Diptera</taxon>
        <taxon>Nematocera</taxon>
        <taxon>Culicoidea</taxon>
        <taxon>Culicidae</taxon>
        <taxon>Anophelinae</taxon>
        <taxon>Anopheles</taxon>
    </lineage>
</organism>
<evidence type="ECO:0000313" key="2">
    <source>
        <dbReference type="EMBL" id="MBW77350.1"/>
    </source>
</evidence>
<feature type="chain" id="PRO_5014876137" evidence="1">
    <location>
        <begin position="24"/>
        <end position="85"/>
    </location>
</feature>
<sequence length="85" mass="9336">MMMVLVLLLLLLLQLLMIHNTVARATAASDGTTNDAADATEDAVTAAIVVPRAEWYSQKTSHVGAVGWRWRRRTAHPSRLPVTVQ</sequence>
<keyword evidence="1" id="KW-0732">Signal</keyword>
<evidence type="ECO:0000256" key="1">
    <source>
        <dbReference type="SAM" id="SignalP"/>
    </source>
</evidence>
<accession>A0A2M4DIF4</accession>
<protein>
    <submittedName>
        <fullName evidence="2">Putative secreted protein</fullName>
    </submittedName>
</protein>
<feature type="signal peptide" evidence="1">
    <location>
        <begin position="1"/>
        <end position="23"/>
    </location>
</feature>